<dbReference type="AlphaFoldDB" id="A0A4R7J8Q3"/>
<gene>
    <name evidence="1" type="ORF">CLV29_1278</name>
</gene>
<accession>A0A4R7J8Q3</accession>
<protein>
    <submittedName>
        <fullName evidence="1">Uncharacterized protein</fullName>
    </submittedName>
</protein>
<dbReference type="PROSITE" id="PS51318">
    <property type="entry name" value="TAT"/>
    <property type="match status" value="1"/>
</dbReference>
<dbReference type="InterPro" id="IPR006311">
    <property type="entry name" value="TAT_signal"/>
</dbReference>
<name>A0A4R7J8Q3_9ACTN</name>
<dbReference type="OrthoDB" id="4467036at2"/>
<evidence type="ECO:0000313" key="1">
    <source>
        <dbReference type="EMBL" id="TDT33654.1"/>
    </source>
</evidence>
<comment type="caution">
    <text evidence="1">The sequence shown here is derived from an EMBL/GenBank/DDBJ whole genome shotgun (WGS) entry which is preliminary data.</text>
</comment>
<dbReference type="Proteomes" id="UP000295371">
    <property type="component" value="Unassembled WGS sequence"/>
</dbReference>
<evidence type="ECO:0000313" key="2">
    <source>
        <dbReference type="Proteomes" id="UP000295371"/>
    </source>
</evidence>
<sequence length="286" mass="30040">MEPFTRRHVFRLGALTGAAALLSGCADTGAEPVTPATSSGSASTQVPDPTDAIPVLQVTISSPPAPLEVIAAGTVPVLTVFDDGLVVTKVAERSLGAVPAQLQQVRREPAEVSDYLQRLADSGLLSGVDYGEPSITDQSSTEIAFNLPGSTGGLSIYAFGDGDALLDGEPAEHRRQLREFLDEAHDWVRTGSPEPFEPDAAVVRGTPAEESGTGESDDAVQWPGEDPAELLRIPTGTRSCGSVGGEQARTLLAAARDNPTALWRHQDELWHLVVQPMVPGQAICGF</sequence>
<dbReference type="RefSeq" id="WP_133754130.1">
    <property type="nucleotide sequence ID" value="NZ_SOAW01000001.1"/>
</dbReference>
<keyword evidence="2" id="KW-1185">Reference proteome</keyword>
<organism evidence="1 2">
    <name type="scientific">Naumannella halotolerans</name>
    <dbReference type="NCBI Taxonomy" id="993414"/>
    <lineage>
        <taxon>Bacteria</taxon>
        <taxon>Bacillati</taxon>
        <taxon>Actinomycetota</taxon>
        <taxon>Actinomycetes</taxon>
        <taxon>Propionibacteriales</taxon>
        <taxon>Propionibacteriaceae</taxon>
        <taxon>Naumannella</taxon>
    </lineage>
</organism>
<dbReference type="EMBL" id="SOAW01000001">
    <property type="protein sequence ID" value="TDT33654.1"/>
    <property type="molecule type" value="Genomic_DNA"/>
</dbReference>
<dbReference type="PROSITE" id="PS51257">
    <property type="entry name" value="PROKAR_LIPOPROTEIN"/>
    <property type="match status" value="1"/>
</dbReference>
<reference evidence="1 2" key="1">
    <citation type="submission" date="2019-03" db="EMBL/GenBank/DDBJ databases">
        <title>Genomic Encyclopedia of Archaeal and Bacterial Type Strains, Phase II (KMG-II): from individual species to whole genera.</title>
        <authorList>
            <person name="Goeker M."/>
        </authorList>
    </citation>
    <scope>NUCLEOTIDE SEQUENCE [LARGE SCALE GENOMIC DNA]</scope>
    <source>
        <strain evidence="1 2">DSM 24323</strain>
    </source>
</reference>
<proteinExistence type="predicted"/>